<dbReference type="PANTHER" id="PTHR31642">
    <property type="entry name" value="TRICHOTHECENE 3-O-ACETYLTRANSFERASE"/>
    <property type="match status" value="1"/>
</dbReference>
<evidence type="ECO:0008006" key="6">
    <source>
        <dbReference type="Google" id="ProtNLM"/>
    </source>
</evidence>
<comment type="similarity">
    <text evidence="1">Belongs to the plant acyltransferase family.</text>
</comment>
<dbReference type="Proteomes" id="UP000244336">
    <property type="component" value="Chromosome 8"/>
</dbReference>
<sequence>MASVNGCNNFPIRVVSRQMVKASDPSIKTHILAVSNLDLVPQSLPIAMVCIYSRAPTAGGINDVTASFEAGLPSLLNHYFPLAGRIATNPSSGLPEIHCNNHGAELVVGEAGVALASLDYDAMNVSLRKVLLPCGSQDVALSVQLVSFACGGFTVAWRSNHLVVDGTALTSLVGAWSELARSGGTLAAGARPNHDRSVFRPRATPAYSASLDKAFTPLDARWQVNVLTTSESFVQRFYYIDASDIARLRDLASRDGGERVTRVQALSAYLWKTLAGVVGAADARCRMGWWVNGRPRLTAPELRDAMRNYVGNLITLVEREVSVQEVQRMPLPDVAAMAREAIAAPAYEEHFQELVDWVELHKTRRYMKTTNLGLGSPTLVLSPMTSFPVDTDFGFGSAVIALPVTMPAARMCTGFVQTLAKPGSDGSWIAAAVLWPRLAAALEADEPRIFRPLTAEYLGLFAPQLKRGRL</sequence>
<dbReference type="GO" id="GO:0016747">
    <property type="term" value="F:acyltransferase activity, transferring groups other than amino-acyl groups"/>
    <property type="evidence" value="ECO:0007669"/>
    <property type="project" value="TreeGrafter"/>
</dbReference>
<proteinExistence type="inferred from homology"/>
<dbReference type="STRING" id="1504633.A0A2T7CM38"/>
<dbReference type="EMBL" id="CM009756">
    <property type="protein sequence ID" value="PUZ44409.1"/>
    <property type="molecule type" value="Genomic_DNA"/>
</dbReference>
<dbReference type="AlphaFoldDB" id="A0A2T7CM38"/>
<reference evidence="4 5" key="1">
    <citation type="submission" date="2018-04" db="EMBL/GenBank/DDBJ databases">
        <title>WGS assembly of Panicum hallii var. hallii HAL2.</title>
        <authorList>
            <person name="Lovell J."/>
            <person name="Jenkins J."/>
            <person name="Lowry D."/>
            <person name="Mamidi S."/>
            <person name="Sreedasyam A."/>
            <person name="Weng X."/>
            <person name="Barry K."/>
            <person name="Bonette J."/>
            <person name="Campitelli B."/>
            <person name="Daum C."/>
            <person name="Gordon S."/>
            <person name="Gould B."/>
            <person name="Lipzen A."/>
            <person name="MacQueen A."/>
            <person name="Palacio-Mejia J."/>
            <person name="Plott C."/>
            <person name="Shakirov E."/>
            <person name="Shu S."/>
            <person name="Yoshinaga Y."/>
            <person name="Zane M."/>
            <person name="Rokhsar D."/>
            <person name="Grimwood J."/>
            <person name="Schmutz J."/>
            <person name="Juenger T."/>
        </authorList>
    </citation>
    <scope>NUCLEOTIDE SEQUENCE [LARGE SCALE GENOMIC DNA]</scope>
    <source>
        <strain evidence="5">cv. HAL2</strain>
    </source>
</reference>
<organism evidence="4 5">
    <name type="scientific">Panicum hallii var. hallii</name>
    <dbReference type="NCBI Taxonomy" id="1504633"/>
    <lineage>
        <taxon>Eukaryota</taxon>
        <taxon>Viridiplantae</taxon>
        <taxon>Streptophyta</taxon>
        <taxon>Embryophyta</taxon>
        <taxon>Tracheophyta</taxon>
        <taxon>Spermatophyta</taxon>
        <taxon>Magnoliopsida</taxon>
        <taxon>Liliopsida</taxon>
        <taxon>Poales</taxon>
        <taxon>Poaceae</taxon>
        <taxon>PACMAD clade</taxon>
        <taxon>Panicoideae</taxon>
        <taxon>Panicodae</taxon>
        <taxon>Paniceae</taxon>
        <taxon>Panicinae</taxon>
        <taxon>Panicum</taxon>
        <taxon>Panicum sect. Panicum</taxon>
    </lineage>
</organism>
<dbReference type="Pfam" id="PF02458">
    <property type="entry name" value="Transferase"/>
    <property type="match status" value="1"/>
</dbReference>
<keyword evidence="2" id="KW-0808">Transferase</keyword>
<evidence type="ECO:0000256" key="3">
    <source>
        <dbReference type="ARBA" id="ARBA00023315"/>
    </source>
</evidence>
<dbReference type="Gene3D" id="3.30.559.10">
    <property type="entry name" value="Chloramphenicol acetyltransferase-like domain"/>
    <property type="match status" value="2"/>
</dbReference>
<dbReference type="Gramene" id="PUZ44409">
    <property type="protein sequence ID" value="PUZ44409"/>
    <property type="gene ID" value="GQ55_8G089500"/>
</dbReference>
<evidence type="ECO:0000313" key="5">
    <source>
        <dbReference type="Proteomes" id="UP000244336"/>
    </source>
</evidence>
<protein>
    <recommendedName>
        <fullName evidence="6">Omega-hydroxypalmitate O-feruloyl transferase</fullName>
    </recommendedName>
</protein>
<gene>
    <name evidence="4" type="ORF">GQ55_8G089500</name>
</gene>
<name>A0A2T7CM38_9POAL</name>
<evidence type="ECO:0000313" key="4">
    <source>
        <dbReference type="EMBL" id="PUZ44409.1"/>
    </source>
</evidence>
<dbReference type="InterPro" id="IPR050317">
    <property type="entry name" value="Plant_Fungal_Acyltransferase"/>
</dbReference>
<dbReference type="InterPro" id="IPR023213">
    <property type="entry name" value="CAT-like_dom_sf"/>
</dbReference>
<evidence type="ECO:0000256" key="1">
    <source>
        <dbReference type="ARBA" id="ARBA00009861"/>
    </source>
</evidence>
<accession>A0A2T7CM38</accession>
<dbReference type="OrthoDB" id="647894at2759"/>
<keyword evidence="3" id="KW-0012">Acyltransferase</keyword>
<dbReference type="PANTHER" id="PTHR31642:SF160">
    <property type="entry name" value="HXXXD-TYPE ACYL-TRANSFERASE FAMILY PROTEIN"/>
    <property type="match status" value="1"/>
</dbReference>
<evidence type="ECO:0000256" key="2">
    <source>
        <dbReference type="ARBA" id="ARBA00022679"/>
    </source>
</evidence>
<keyword evidence="5" id="KW-1185">Reference proteome</keyword>